<dbReference type="Gene3D" id="3.40.50.300">
    <property type="entry name" value="P-loop containing nucleotide triphosphate hydrolases"/>
    <property type="match status" value="1"/>
</dbReference>
<gene>
    <name evidence="5" type="ORF">COV59_04475</name>
</gene>
<keyword evidence="3" id="KW-0067">ATP-binding</keyword>
<dbReference type="FunFam" id="3.40.50.300:FF:000398">
    <property type="entry name" value="Type IV pilus assembly ATPase PilB"/>
    <property type="match status" value="1"/>
</dbReference>
<dbReference type="CDD" id="cd01129">
    <property type="entry name" value="PulE-GspE-like"/>
    <property type="match status" value="1"/>
</dbReference>
<protein>
    <recommendedName>
        <fullName evidence="4">Bacterial type II secretion system protein E domain-containing protein</fullName>
    </recommendedName>
</protein>
<proteinExistence type="inferred from homology"/>
<sequence length="576" mass="64667">MYHEKLILDILKSTYGFSKDTIEKHTSDAKKTKRELEAFLVDEGIVDEVELYSELAKKIGVEFIALKGREIKKDILNLIPAPLAQTHQIIAFEKNNTEIMLAMLDPDDIQTIEFIRRKLDLIPKVYLTTPSDIKDALRRYHADLEQEGLNITQLSDGEGQDDGDLKKAAEELPIINIVNSVLEHAVYEGASDIHIEPTEKEVFVRYRVDGMLRQVMSLPKTVKNGIIARIKILANLKIDEHMVPQDGRFKIQIQEDKFSFRVSIMPVYDGEKIVLRLLHEGQKPLDLEGLGFLPGPEKLVRAAIKKPHGIILVTGPTGSGKTTTLYSLLGILNRSEVNISTIEDPIEYHVSGINQSQTNERVGYTFAKGLRAFLRQDPDIIMVGEIRDQETAEIAIHAAMTGHLVLSTLHTNDAPTTLPRLLDMGIPPFLLAFTANIIVAQRLVRKICENCKKEYNLEKDEVKELSKIVDMVTVNKLLKEYSVPLKTQEKNLESMVFYRGEGCRKCGKSGYKGRVGIYEVMEIDPGLAKKINARASVDEIKEYAATSGMISIAQDGIVKAKQGITTIEEVLRVTRD</sequence>
<dbReference type="Proteomes" id="UP000229600">
    <property type="component" value="Unassembled WGS sequence"/>
</dbReference>
<evidence type="ECO:0000256" key="1">
    <source>
        <dbReference type="ARBA" id="ARBA00006611"/>
    </source>
</evidence>
<dbReference type="Pfam" id="PF00437">
    <property type="entry name" value="T2SSE"/>
    <property type="match status" value="1"/>
</dbReference>
<dbReference type="SMART" id="SM00382">
    <property type="entry name" value="AAA"/>
    <property type="match status" value="1"/>
</dbReference>
<comment type="caution">
    <text evidence="5">The sequence shown here is derived from an EMBL/GenBank/DDBJ whole genome shotgun (WGS) entry which is preliminary data.</text>
</comment>
<dbReference type="InterPro" id="IPR001482">
    <property type="entry name" value="T2SS/T4SS_dom"/>
</dbReference>
<evidence type="ECO:0000259" key="4">
    <source>
        <dbReference type="PROSITE" id="PS00662"/>
    </source>
</evidence>
<dbReference type="InterPro" id="IPR003593">
    <property type="entry name" value="AAA+_ATPase"/>
</dbReference>
<dbReference type="InterPro" id="IPR007831">
    <property type="entry name" value="T2SS_GspE_N"/>
</dbReference>
<name>A0A2H0N493_9BACT</name>
<dbReference type="GO" id="GO:0005524">
    <property type="term" value="F:ATP binding"/>
    <property type="evidence" value="ECO:0007669"/>
    <property type="project" value="UniProtKB-KW"/>
</dbReference>
<evidence type="ECO:0000256" key="3">
    <source>
        <dbReference type="ARBA" id="ARBA00022840"/>
    </source>
</evidence>
<evidence type="ECO:0000313" key="6">
    <source>
        <dbReference type="Proteomes" id="UP000229600"/>
    </source>
</evidence>
<dbReference type="Gene3D" id="3.30.450.90">
    <property type="match status" value="1"/>
</dbReference>
<keyword evidence="2" id="KW-0547">Nucleotide-binding</keyword>
<dbReference type="GO" id="GO:0016887">
    <property type="term" value="F:ATP hydrolysis activity"/>
    <property type="evidence" value="ECO:0007669"/>
    <property type="project" value="TreeGrafter"/>
</dbReference>
<accession>A0A2H0N493</accession>
<dbReference type="PANTHER" id="PTHR30258">
    <property type="entry name" value="TYPE II SECRETION SYSTEM PROTEIN GSPE-RELATED"/>
    <property type="match status" value="1"/>
</dbReference>
<dbReference type="PROSITE" id="PS00662">
    <property type="entry name" value="T2SP_E"/>
    <property type="match status" value="1"/>
</dbReference>
<dbReference type="PANTHER" id="PTHR30258:SF1">
    <property type="entry name" value="PROTEIN TRANSPORT PROTEIN HOFB HOMOLOG"/>
    <property type="match status" value="1"/>
</dbReference>
<comment type="similarity">
    <text evidence="1">Belongs to the GSP E family.</text>
</comment>
<dbReference type="Pfam" id="PF05157">
    <property type="entry name" value="MshEN"/>
    <property type="match status" value="1"/>
</dbReference>
<dbReference type="SUPFAM" id="SSF160246">
    <property type="entry name" value="EspE N-terminal domain-like"/>
    <property type="match status" value="1"/>
</dbReference>
<evidence type="ECO:0000256" key="2">
    <source>
        <dbReference type="ARBA" id="ARBA00022741"/>
    </source>
</evidence>
<dbReference type="GO" id="GO:0005886">
    <property type="term" value="C:plasma membrane"/>
    <property type="evidence" value="ECO:0007669"/>
    <property type="project" value="TreeGrafter"/>
</dbReference>
<dbReference type="InterPro" id="IPR027417">
    <property type="entry name" value="P-loop_NTPase"/>
</dbReference>
<reference evidence="5 6" key="1">
    <citation type="submission" date="2017-09" db="EMBL/GenBank/DDBJ databases">
        <title>Depth-based differentiation of microbial function through sediment-hosted aquifers and enrichment of novel symbionts in the deep terrestrial subsurface.</title>
        <authorList>
            <person name="Probst A.J."/>
            <person name="Ladd B."/>
            <person name="Jarett J.K."/>
            <person name="Geller-Mcgrath D.E."/>
            <person name="Sieber C.M."/>
            <person name="Emerson J.B."/>
            <person name="Anantharaman K."/>
            <person name="Thomas B.C."/>
            <person name="Malmstrom R."/>
            <person name="Stieglmeier M."/>
            <person name="Klingl A."/>
            <person name="Woyke T."/>
            <person name="Ryan C.M."/>
            <person name="Banfield J.F."/>
        </authorList>
    </citation>
    <scope>NUCLEOTIDE SEQUENCE [LARGE SCALE GENOMIC DNA]</scope>
    <source>
        <strain evidence="5">CG11_big_fil_rev_8_21_14_0_20_39_34</strain>
    </source>
</reference>
<dbReference type="EMBL" id="PCWN01000009">
    <property type="protein sequence ID" value="PIR03698.1"/>
    <property type="molecule type" value="Genomic_DNA"/>
</dbReference>
<dbReference type="InterPro" id="IPR037257">
    <property type="entry name" value="T2SS_E_N_sf"/>
</dbReference>
<organism evidence="5 6">
    <name type="scientific">Candidatus Magasanikbacteria bacterium CG11_big_fil_rev_8_21_14_0_20_39_34</name>
    <dbReference type="NCBI Taxonomy" id="1974653"/>
    <lineage>
        <taxon>Bacteria</taxon>
        <taxon>Candidatus Magasanikiibacteriota</taxon>
    </lineage>
</organism>
<dbReference type="AlphaFoldDB" id="A0A2H0N493"/>
<evidence type="ECO:0000313" key="5">
    <source>
        <dbReference type="EMBL" id="PIR03698.1"/>
    </source>
</evidence>
<dbReference type="Gene3D" id="3.30.300.160">
    <property type="entry name" value="Type II secretion system, protein E, N-terminal domain"/>
    <property type="match status" value="1"/>
</dbReference>
<dbReference type="SUPFAM" id="SSF52540">
    <property type="entry name" value="P-loop containing nucleoside triphosphate hydrolases"/>
    <property type="match status" value="1"/>
</dbReference>
<feature type="domain" description="Bacterial type II secretion system protein E" evidence="4">
    <location>
        <begin position="374"/>
        <end position="388"/>
    </location>
</feature>